<evidence type="ECO:0000313" key="9">
    <source>
        <dbReference type="Proteomes" id="UP000226431"/>
    </source>
</evidence>
<dbReference type="Gene3D" id="3.40.47.10">
    <property type="match status" value="1"/>
</dbReference>
<proteinExistence type="inferred from homology"/>
<feature type="domain" description="Hydroxymethylglutaryl-coenzyme A synthase N-terminal" evidence="6">
    <location>
        <begin position="1"/>
        <end position="76"/>
    </location>
</feature>
<dbReference type="PANTHER" id="PTHR43323:SF2">
    <property type="entry name" value="HYDROXYMETHYLGLUTARYL-COA SYNTHASE"/>
    <property type="match status" value="1"/>
</dbReference>
<dbReference type="OrthoDB" id="1269963at2759"/>
<gene>
    <name evidence="8" type="ORF">CDD80_66</name>
</gene>
<dbReference type="InterPro" id="IPR013746">
    <property type="entry name" value="HMG_CoA_synt_C_dom"/>
</dbReference>
<dbReference type="SUPFAM" id="SSF53901">
    <property type="entry name" value="Thiolase-like"/>
    <property type="match status" value="2"/>
</dbReference>
<dbReference type="EC" id="2.3.3.10" evidence="5"/>
<dbReference type="PANTHER" id="PTHR43323">
    <property type="entry name" value="3-HYDROXY-3-METHYLGLUTARYL COENZYME A SYNTHASE"/>
    <property type="match status" value="1"/>
</dbReference>
<feature type="binding site" evidence="4">
    <location>
        <position position="111"/>
    </location>
    <ligand>
        <name>CoA</name>
        <dbReference type="ChEBI" id="CHEBI:57287"/>
    </ligand>
</feature>
<evidence type="ECO:0000313" key="8">
    <source>
        <dbReference type="EMBL" id="PHH80718.1"/>
    </source>
</evidence>
<dbReference type="InterPro" id="IPR013528">
    <property type="entry name" value="HMG_CoA_synth_N"/>
</dbReference>
<keyword evidence="9" id="KW-1185">Reference proteome</keyword>
<evidence type="ECO:0000259" key="6">
    <source>
        <dbReference type="Pfam" id="PF01154"/>
    </source>
</evidence>
<protein>
    <recommendedName>
        <fullName evidence="5">Hydroxymethylglutaryl-CoA synthase</fullName>
        <shortName evidence="5">HMG-CoA synthase</shortName>
        <ecNumber evidence="5">2.3.3.10</ecNumber>
    </recommendedName>
    <alternativeName>
        <fullName evidence="5">3-hydroxy-3-methylglutaryl coenzyme A synthase</fullName>
    </alternativeName>
</protein>
<feature type="domain" description="Hydroxymethylglutaryl-coenzyme A synthase C-terminal" evidence="7">
    <location>
        <begin position="77"/>
        <end position="305"/>
    </location>
</feature>
<comment type="catalytic activity">
    <reaction evidence="5">
        <text>acetoacetyl-CoA + acetyl-CoA + H2O = (3S)-3-hydroxy-3-methylglutaryl-CoA + CoA + H(+)</text>
        <dbReference type="Rhea" id="RHEA:10188"/>
        <dbReference type="ChEBI" id="CHEBI:15377"/>
        <dbReference type="ChEBI" id="CHEBI:15378"/>
        <dbReference type="ChEBI" id="CHEBI:43074"/>
        <dbReference type="ChEBI" id="CHEBI:57286"/>
        <dbReference type="ChEBI" id="CHEBI:57287"/>
        <dbReference type="ChEBI" id="CHEBI:57288"/>
        <dbReference type="EC" id="2.3.3.10"/>
    </reaction>
</comment>
<dbReference type="EMBL" id="NJES01000010">
    <property type="protein sequence ID" value="PHH80718.1"/>
    <property type="molecule type" value="Genomic_DNA"/>
</dbReference>
<dbReference type="CDD" id="cd00827">
    <property type="entry name" value="init_cond_enzymes"/>
    <property type="match status" value="1"/>
</dbReference>
<dbReference type="GO" id="GO:0006084">
    <property type="term" value="P:acetyl-CoA metabolic process"/>
    <property type="evidence" value="ECO:0007669"/>
    <property type="project" value="InterPro"/>
</dbReference>
<sequence>MDLFGDDSNIEGADTVNACYGGTNALLNSLNWIESSAWDGRDAIVVASDIAVYPNDNARPAGGAGAIALLIGPDAPIVAEAGLRASFMQNVYDFYKPDPTTVYGILDAHYSVTCYLRALDASYQNYCKREAALCPAMNGDSRLGIDRFDYMVFHAPTCKIVQKSYARLLYHDYLADPTATAFSDVHSHIMSISYQDSLTDKLVEKTFMALSNERFRSRVQPSLQVAAQCGNMYCASVWAGLASLTSAVDHDELRGKRIGLFSYGSGLTSTFMSFRVDDSVANISRTLDLSRRLAGRLSASPEVYED</sequence>
<comment type="caution">
    <text evidence="8">The sequence shown here is derived from an EMBL/GenBank/DDBJ whole genome shotgun (WGS) entry which is preliminary data.</text>
</comment>
<dbReference type="InterPro" id="IPR016039">
    <property type="entry name" value="Thiolase-like"/>
</dbReference>
<evidence type="ECO:0000256" key="5">
    <source>
        <dbReference type="RuleBase" id="RU364071"/>
    </source>
</evidence>
<feature type="active site" description="Acyl-thioester intermediate" evidence="3">
    <location>
        <position position="19"/>
    </location>
</feature>
<feature type="binding site" evidence="4">
    <location>
        <position position="159"/>
    </location>
    <ligand>
        <name>CoA</name>
        <dbReference type="ChEBI" id="CHEBI:57287"/>
    </ligand>
</feature>
<feature type="binding site" evidence="4">
    <location>
        <position position="163"/>
    </location>
    <ligand>
        <name>CoA</name>
        <dbReference type="ChEBI" id="CHEBI:57287"/>
    </ligand>
</feature>
<accession>A0A2C5YRK0</accession>
<feature type="active site" description="Proton donor/acceptor" evidence="3">
    <location>
        <position position="154"/>
    </location>
</feature>
<dbReference type="GO" id="GO:0006696">
    <property type="term" value="P:ergosterol biosynthetic process"/>
    <property type="evidence" value="ECO:0007669"/>
    <property type="project" value="TreeGrafter"/>
</dbReference>
<evidence type="ECO:0000256" key="2">
    <source>
        <dbReference type="ARBA" id="ARBA00022679"/>
    </source>
</evidence>
<reference evidence="8 9" key="1">
    <citation type="submission" date="2017-06" db="EMBL/GenBank/DDBJ databases">
        <title>Ant-infecting Ophiocordyceps genomes reveal a high diversity of potential behavioral manipulation genes and a possible major role for enterotoxins.</title>
        <authorList>
            <person name="De Bekker C."/>
            <person name="Evans H.C."/>
            <person name="Brachmann A."/>
            <person name="Hughes D.P."/>
        </authorList>
    </citation>
    <scope>NUCLEOTIDE SEQUENCE [LARGE SCALE GENOMIC DNA]</scope>
    <source>
        <strain evidence="8 9">Map16</strain>
    </source>
</reference>
<dbReference type="STRING" id="2004952.A0A2C5YRK0"/>
<organism evidence="8 9">
    <name type="scientific">Ophiocordyceps camponoti-rufipedis</name>
    <dbReference type="NCBI Taxonomy" id="2004952"/>
    <lineage>
        <taxon>Eukaryota</taxon>
        <taxon>Fungi</taxon>
        <taxon>Dikarya</taxon>
        <taxon>Ascomycota</taxon>
        <taxon>Pezizomycotina</taxon>
        <taxon>Sordariomycetes</taxon>
        <taxon>Hypocreomycetidae</taxon>
        <taxon>Hypocreales</taxon>
        <taxon>Ophiocordycipitaceae</taxon>
        <taxon>Ophiocordyceps</taxon>
    </lineage>
</organism>
<dbReference type="GO" id="GO:0004421">
    <property type="term" value="F:hydroxymethylglutaryl-CoA synthase activity"/>
    <property type="evidence" value="ECO:0007669"/>
    <property type="project" value="UniProtKB-EC"/>
</dbReference>
<comment type="function">
    <text evidence="5">Catalyzes the condensation of acetyl-CoA with acetoacetyl-CoA to form HMG-CoA.</text>
</comment>
<dbReference type="InterPro" id="IPR010122">
    <property type="entry name" value="HMG_CoA_synthase_euk"/>
</dbReference>
<dbReference type="AlphaFoldDB" id="A0A2C5YRK0"/>
<dbReference type="NCBIfam" id="TIGR01833">
    <property type="entry name" value="HMG-CoA-S_euk"/>
    <property type="match status" value="1"/>
</dbReference>
<comment type="similarity">
    <text evidence="1 5">Belongs to the thiolase-like superfamily. HMG-CoA synthase family.</text>
</comment>
<dbReference type="Pfam" id="PF08540">
    <property type="entry name" value="HMG_CoA_synt_C"/>
    <property type="match status" value="1"/>
</dbReference>
<feature type="binding site" evidence="4">
    <location>
        <position position="57"/>
    </location>
    <ligand>
        <name>CoA</name>
        <dbReference type="ChEBI" id="CHEBI:57287"/>
    </ligand>
</feature>
<evidence type="ECO:0000259" key="7">
    <source>
        <dbReference type="Pfam" id="PF08540"/>
    </source>
</evidence>
<name>A0A2C5YRK0_9HYPO</name>
<dbReference type="GO" id="GO:0010142">
    <property type="term" value="P:farnesyl diphosphate biosynthetic process, mevalonate pathway"/>
    <property type="evidence" value="ECO:0007669"/>
    <property type="project" value="InterPro"/>
</dbReference>
<evidence type="ECO:0000256" key="4">
    <source>
        <dbReference type="PIRSR" id="PIRSR610122-2"/>
    </source>
</evidence>
<dbReference type="Pfam" id="PF01154">
    <property type="entry name" value="HMG_CoA_synt_N"/>
    <property type="match status" value="1"/>
</dbReference>
<dbReference type="Proteomes" id="UP000226431">
    <property type="component" value="Unassembled WGS sequence"/>
</dbReference>
<keyword evidence="2 5" id="KW-0808">Transferase</keyword>
<evidence type="ECO:0000256" key="1">
    <source>
        <dbReference type="ARBA" id="ARBA00007061"/>
    </source>
</evidence>
<evidence type="ECO:0000256" key="3">
    <source>
        <dbReference type="PIRSR" id="PIRSR610122-1"/>
    </source>
</evidence>